<evidence type="ECO:0000256" key="3">
    <source>
        <dbReference type="ARBA" id="ARBA00022692"/>
    </source>
</evidence>
<dbReference type="Proteomes" id="UP000078559">
    <property type="component" value="Chromosome 5"/>
</dbReference>
<keyword evidence="3 7" id="KW-0812">Transmembrane</keyword>
<dbReference type="SUPFAM" id="SSF103473">
    <property type="entry name" value="MFS general substrate transporter"/>
    <property type="match status" value="1"/>
</dbReference>
<feature type="transmembrane region" description="Helical" evidence="7">
    <location>
        <begin position="287"/>
        <end position="310"/>
    </location>
</feature>
<dbReference type="Pfam" id="PF07690">
    <property type="entry name" value="MFS_1"/>
    <property type="match status" value="1"/>
</dbReference>
<keyword evidence="5 7" id="KW-0472">Membrane</keyword>
<gene>
    <name evidence="8" type="ORF">VM1G_05011</name>
</gene>
<feature type="region of interest" description="Disordered" evidence="6">
    <location>
        <begin position="472"/>
        <end position="520"/>
    </location>
</feature>
<keyword evidence="4 7" id="KW-1133">Transmembrane helix</keyword>
<feature type="transmembrane region" description="Helical" evidence="7">
    <location>
        <begin position="114"/>
        <end position="132"/>
    </location>
</feature>
<name>A0A194W0U6_CYTMA</name>
<evidence type="ECO:0008006" key="10">
    <source>
        <dbReference type="Google" id="ProtNLM"/>
    </source>
</evidence>
<evidence type="ECO:0000256" key="5">
    <source>
        <dbReference type="ARBA" id="ARBA00023136"/>
    </source>
</evidence>
<organism evidence="8 9">
    <name type="scientific">Cytospora mali</name>
    <name type="common">Apple Valsa canker fungus</name>
    <name type="synonym">Valsa mali</name>
    <dbReference type="NCBI Taxonomy" id="578113"/>
    <lineage>
        <taxon>Eukaryota</taxon>
        <taxon>Fungi</taxon>
        <taxon>Dikarya</taxon>
        <taxon>Ascomycota</taxon>
        <taxon>Pezizomycotina</taxon>
        <taxon>Sordariomycetes</taxon>
        <taxon>Sordariomycetidae</taxon>
        <taxon>Diaporthales</taxon>
        <taxon>Cytosporaceae</taxon>
        <taxon>Cytospora</taxon>
    </lineage>
</organism>
<dbReference type="InterPro" id="IPR011701">
    <property type="entry name" value="MFS"/>
</dbReference>
<evidence type="ECO:0000256" key="7">
    <source>
        <dbReference type="SAM" id="Phobius"/>
    </source>
</evidence>
<feature type="compositionally biased region" description="Polar residues" evidence="6">
    <location>
        <begin position="508"/>
        <end position="520"/>
    </location>
</feature>
<feature type="region of interest" description="Disordered" evidence="6">
    <location>
        <begin position="532"/>
        <end position="583"/>
    </location>
</feature>
<feature type="transmembrane region" description="Helical" evidence="7">
    <location>
        <begin position="371"/>
        <end position="395"/>
    </location>
</feature>
<keyword evidence="2" id="KW-0813">Transport</keyword>
<protein>
    <recommendedName>
        <fullName evidence="10">Major facilitator superfamily (MFS) profile domain-containing protein</fullName>
    </recommendedName>
</protein>
<dbReference type="PANTHER" id="PTHR43791:SF36">
    <property type="entry name" value="TRANSPORTER, PUTATIVE (AFU_ORTHOLOGUE AFUA_6G08340)-RELATED"/>
    <property type="match status" value="1"/>
</dbReference>
<dbReference type="FunFam" id="1.20.1250.20:FF:000018">
    <property type="entry name" value="MFS transporter permease"/>
    <property type="match status" value="1"/>
</dbReference>
<comment type="subcellular location">
    <subcellularLocation>
        <location evidence="1">Membrane</location>
        <topology evidence="1">Multi-pass membrane protein</topology>
    </subcellularLocation>
</comment>
<feature type="transmembrane region" description="Helical" evidence="7">
    <location>
        <begin position="438"/>
        <end position="459"/>
    </location>
</feature>
<dbReference type="GO" id="GO:0022857">
    <property type="term" value="F:transmembrane transporter activity"/>
    <property type="evidence" value="ECO:0007669"/>
    <property type="project" value="InterPro"/>
</dbReference>
<reference evidence="8" key="1">
    <citation type="submission" date="2014-12" db="EMBL/GenBank/DDBJ databases">
        <title>Genome Sequence of Valsa Canker Pathogens Uncovers a Specific Adaption of Colonization on Woody Bark.</title>
        <authorList>
            <person name="Yin Z."/>
            <person name="Liu H."/>
            <person name="Gao X."/>
            <person name="Li Z."/>
            <person name="Song N."/>
            <person name="Ke X."/>
            <person name="Dai Q."/>
            <person name="Wu Y."/>
            <person name="Sun Y."/>
            <person name="Xu J.-R."/>
            <person name="Kang Z.K."/>
            <person name="Wang L."/>
            <person name="Huang L."/>
        </authorList>
    </citation>
    <scope>NUCLEOTIDE SEQUENCE [LARGE SCALE GENOMIC DNA]</scope>
    <source>
        <strain evidence="8">03-8</strain>
    </source>
</reference>
<evidence type="ECO:0000256" key="1">
    <source>
        <dbReference type="ARBA" id="ARBA00004141"/>
    </source>
</evidence>
<proteinExistence type="predicted"/>
<keyword evidence="9" id="KW-1185">Reference proteome</keyword>
<dbReference type="FunFam" id="1.20.1250.20:FF:000013">
    <property type="entry name" value="MFS general substrate transporter"/>
    <property type="match status" value="1"/>
</dbReference>
<dbReference type="AlphaFoldDB" id="A0A194W0U6"/>
<feature type="compositionally biased region" description="Gly residues" evidence="6">
    <location>
        <begin position="479"/>
        <end position="489"/>
    </location>
</feature>
<feature type="transmembrane region" description="Helical" evidence="7">
    <location>
        <begin position="322"/>
        <end position="340"/>
    </location>
</feature>
<feature type="transmembrane region" description="Helical" evidence="7">
    <location>
        <begin position="144"/>
        <end position="164"/>
    </location>
</feature>
<feature type="compositionally biased region" description="Basic and acidic residues" evidence="6">
    <location>
        <begin position="567"/>
        <end position="583"/>
    </location>
</feature>
<evidence type="ECO:0000256" key="2">
    <source>
        <dbReference type="ARBA" id="ARBA00022448"/>
    </source>
</evidence>
<feature type="transmembrane region" description="Helical" evidence="7">
    <location>
        <begin position="407"/>
        <end position="426"/>
    </location>
</feature>
<feature type="transmembrane region" description="Helical" evidence="7">
    <location>
        <begin position="176"/>
        <end position="195"/>
    </location>
</feature>
<feature type="transmembrane region" description="Helical" evidence="7">
    <location>
        <begin position="87"/>
        <end position="107"/>
    </location>
</feature>
<dbReference type="PANTHER" id="PTHR43791">
    <property type="entry name" value="PERMEASE-RELATED"/>
    <property type="match status" value="1"/>
</dbReference>
<accession>A0A194W0U6</accession>
<evidence type="ECO:0000313" key="8">
    <source>
        <dbReference type="EMBL" id="KUI69738.1"/>
    </source>
</evidence>
<dbReference type="GO" id="GO:0016020">
    <property type="term" value="C:membrane"/>
    <property type="evidence" value="ECO:0007669"/>
    <property type="project" value="UniProtKB-SubCell"/>
</dbReference>
<feature type="transmembrane region" description="Helical" evidence="7">
    <location>
        <begin position="347"/>
        <end position="365"/>
    </location>
</feature>
<evidence type="ECO:0000256" key="4">
    <source>
        <dbReference type="ARBA" id="ARBA00022989"/>
    </source>
</evidence>
<dbReference type="Gene3D" id="1.20.1250.20">
    <property type="entry name" value="MFS general substrate transporter like domains"/>
    <property type="match status" value="2"/>
</dbReference>
<dbReference type="OrthoDB" id="2985014at2759"/>
<feature type="region of interest" description="Disordered" evidence="6">
    <location>
        <begin position="1"/>
        <end position="26"/>
    </location>
</feature>
<dbReference type="InterPro" id="IPR036259">
    <property type="entry name" value="MFS_trans_sf"/>
</dbReference>
<evidence type="ECO:0000256" key="6">
    <source>
        <dbReference type="SAM" id="MobiDB-lite"/>
    </source>
</evidence>
<feature type="transmembrane region" description="Helical" evidence="7">
    <location>
        <begin position="207"/>
        <end position="227"/>
    </location>
</feature>
<sequence>MARDDTLAEPLSSRDPMCSGTPISNSPERRVEIDAASEKRLIRKLDRRLVLVAFLCYLAAFLDRSNIGNAETAGMSRDLGFSNDQYQWLLTIFYIPYIIFQWLALMWKILPPHIWASACVFTWAVASILQATAFDWKGLMACRWFLATAEAGFGPGIPYLFSFFYNRKELGVRCGFFLSAAPLATTFAGALAYGITSGHYAISSWRLLFIIEAIPPLILAVVVFFVLPDSAAIASFLTEEEKAIARTRALRSTGHESGTVHGLSVGKIDFGEILETLKTPQAWIQAMLYFSCNVAFASLPVFLPAILTGMGFTSINAQGLTAPPYFLAFGVCILSTWAGGRTQQRGIMIGCLSLLGCAGYVMLAATKTVSVRYAGVFLAAAGVFPAIANILSWVLNNQRSDTKRGTGIAILNIIGQCGTLLGTRIFPKEDGPYYTKGMIISAAFMFFCAISTFSLRAYFKYRNDQWDLEARRSWESSSGVGGEKAGGGEPAIAETTSQASKNPVAAETSESAEWDTSSAWSESTLSALPCATSQLSAGSEEARQSRKQHKVAQIMRRSPKANIRGSPRRDEKRAHRLAESELP</sequence>
<evidence type="ECO:0000313" key="9">
    <source>
        <dbReference type="Proteomes" id="UP000078559"/>
    </source>
</evidence>
<dbReference type="EMBL" id="CM003102">
    <property type="protein sequence ID" value="KUI69738.1"/>
    <property type="molecule type" value="Genomic_DNA"/>
</dbReference>
<feature type="transmembrane region" description="Helical" evidence="7">
    <location>
        <begin position="49"/>
        <end position="67"/>
    </location>
</feature>